<reference evidence="3" key="1">
    <citation type="submission" date="2021-12" db="EMBL/GenBank/DDBJ databases">
        <title>Prjna785345.</title>
        <authorList>
            <person name="Rujirawat T."/>
            <person name="Krajaejun T."/>
        </authorList>
    </citation>
    <scope>NUCLEOTIDE SEQUENCE</scope>
    <source>
        <strain evidence="3">Pi057C3</strain>
    </source>
</reference>
<accession>A0AAD5QCB7</accession>
<feature type="chain" id="PRO_5041938143" evidence="2">
    <location>
        <begin position="22"/>
        <end position="448"/>
    </location>
</feature>
<comment type="caution">
    <text evidence="3">The sequence shown here is derived from an EMBL/GenBank/DDBJ whole genome shotgun (WGS) entry which is preliminary data.</text>
</comment>
<name>A0AAD5QCB7_PYTIN</name>
<dbReference type="AlphaFoldDB" id="A0AAD5QCB7"/>
<evidence type="ECO:0000256" key="2">
    <source>
        <dbReference type="SAM" id="SignalP"/>
    </source>
</evidence>
<dbReference type="Proteomes" id="UP001209570">
    <property type="component" value="Unassembled WGS sequence"/>
</dbReference>
<keyword evidence="2" id="KW-0732">Signal</keyword>
<sequence>MRAVAGVLLYGALLHAAPTDATMYGMRAPPLSPSPAPPTSTSRLSGMYGLGNRGTNPAYLFDGHTDASGPSASTGAPGDKKPGSSNAVVHAFASGDTSTPPSSSRLFAFERRTPTLPPTSTATEQHKGFTFTDGQYSFERVTPLRKGDPVTLPPSAASIVPGAAPSDSPPRAPIRRPDAPSSRLDPAAPTPTTKDGVAYVLPPTRPPSSDEQSVAAPTRAPSPPKTPQPAISWPEPAPEPAPAPKPAVKPEPRPQPMPQPKPRPNPVPLPAPVPGPSPSQCLDRFRLQGPSLSQCLGRFRLQDQSPSQRLDRFRLQDQSPSQRLDRFRLQDQSLSQCLGRFRLQGQSLSQCLGRFRLQDQSSGQRMHLALVVLPDDTILRVSFGVDTTVDAVSRCVRAHVSPNGSVNASFALFLVREQREAAQATLPPRVIPHSNATCPAAAETIKRL</sequence>
<feature type="compositionally biased region" description="Polar residues" evidence="1">
    <location>
        <begin position="95"/>
        <end position="104"/>
    </location>
</feature>
<keyword evidence="4" id="KW-1185">Reference proteome</keyword>
<dbReference type="EMBL" id="JAKCXM010000014">
    <property type="protein sequence ID" value="KAJ0408157.1"/>
    <property type="molecule type" value="Genomic_DNA"/>
</dbReference>
<proteinExistence type="predicted"/>
<feature type="region of interest" description="Disordered" evidence="1">
    <location>
        <begin position="61"/>
        <end position="104"/>
    </location>
</feature>
<organism evidence="3 4">
    <name type="scientific">Pythium insidiosum</name>
    <name type="common">Pythiosis disease agent</name>
    <dbReference type="NCBI Taxonomy" id="114742"/>
    <lineage>
        <taxon>Eukaryota</taxon>
        <taxon>Sar</taxon>
        <taxon>Stramenopiles</taxon>
        <taxon>Oomycota</taxon>
        <taxon>Peronosporomycetes</taxon>
        <taxon>Pythiales</taxon>
        <taxon>Pythiaceae</taxon>
        <taxon>Pythium</taxon>
    </lineage>
</organism>
<evidence type="ECO:0000313" key="4">
    <source>
        <dbReference type="Proteomes" id="UP001209570"/>
    </source>
</evidence>
<feature type="compositionally biased region" description="Pro residues" evidence="1">
    <location>
        <begin position="235"/>
        <end position="277"/>
    </location>
</feature>
<evidence type="ECO:0000256" key="1">
    <source>
        <dbReference type="SAM" id="MobiDB-lite"/>
    </source>
</evidence>
<gene>
    <name evidence="3" type="ORF">P43SY_002127</name>
</gene>
<protein>
    <submittedName>
        <fullName evidence="3">Uncharacterized protein</fullName>
    </submittedName>
</protein>
<feature type="signal peptide" evidence="2">
    <location>
        <begin position="1"/>
        <end position="21"/>
    </location>
</feature>
<evidence type="ECO:0000313" key="3">
    <source>
        <dbReference type="EMBL" id="KAJ0408157.1"/>
    </source>
</evidence>
<feature type="region of interest" description="Disordered" evidence="1">
    <location>
        <begin position="144"/>
        <end position="281"/>
    </location>
</feature>